<evidence type="ECO:0000313" key="3">
    <source>
        <dbReference type="Proteomes" id="UP000011083"/>
    </source>
</evidence>
<dbReference type="OrthoDB" id="10658919at2759"/>
<dbReference type="RefSeq" id="XP_004333854.1">
    <property type="nucleotide sequence ID" value="XM_004333806.1"/>
</dbReference>
<dbReference type="VEuPathDB" id="AmoebaDB:ACA1_363410"/>
<feature type="region of interest" description="Disordered" evidence="1">
    <location>
        <begin position="1"/>
        <end position="48"/>
    </location>
</feature>
<dbReference type="AlphaFoldDB" id="L8GI24"/>
<dbReference type="Proteomes" id="UP000011083">
    <property type="component" value="Unassembled WGS sequence"/>
</dbReference>
<organism evidence="2 3">
    <name type="scientific">Acanthamoeba castellanii (strain ATCC 30010 / Neff)</name>
    <dbReference type="NCBI Taxonomy" id="1257118"/>
    <lineage>
        <taxon>Eukaryota</taxon>
        <taxon>Amoebozoa</taxon>
        <taxon>Discosea</taxon>
        <taxon>Longamoebia</taxon>
        <taxon>Centramoebida</taxon>
        <taxon>Acanthamoebidae</taxon>
        <taxon>Acanthamoeba</taxon>
    </lineage>
</organism>
<feature type="compositionally biased region" description="Acidic residues" evidence="1">
    <location>
        <begin position="1"/>
        <end position="46"/>
    </location>
</feature>
<evidence type="ECO:0000313" key="2">
    <source>
        <dbReference type="EMBL" id="ELR11841.1"/>
    </source>
</evidence>
<keyword evidence="3" id="KW-1185">Reference proteome</keyword>
<name>L8GI24_ACACF</name>
<protein>
    <submittedName>
        <fullName evidence="2">Uncharacterized protein</fullName>
    </submittedName>
</protein>
<dbReference type="EMBL" id="KB008147">
    <property type="protein sequence ID" value="ELR11841.1"/>
    <property type="molecule type" value="Genomic_DNA"/>
</dbReference>
<accession>L8GI24</accession>
<evidence type="ECO:0000256" key="1">
    <source>
        <dbReference type="SAM" id="MobiDB-lite"/>
    </source>
</evidence>
<gene>
    <name evidence="2" type="ORF">ACA1_363410</name>
</gene>
<sequence>MLKDEDEPEDECEEEEKEDECEEGEDESEEDDYDDDATLSEDEAEDGEKLRLDIPAEAFTQPNSADNTSTTSALFRTILKRFPFPAYYDRWASIKTTINQCWNLEPISAAKCKVETRLIRLLEQWKPRVVSDEEIRVLVYKIYVRLWEAQADGTKTLWIQAPGVRCALDQFFIHVGLPPFHWKDAQTKRRTCRCPACLSCRAESSKWRGQNYLLYQSLIDNEDLGEMIRTYQRRALIVAAFPGKKQQDIDAMCGQCDDFKRLKGFCEFVEDDLKGKIIEYVEATAALLRMRKQLSNSVTPKKKLAKLMLEKRKVTLSQANRAERLMDGESLPHTYADYREACLAVISTRQPIEDCTMTGYQKVHLVHKTKAERTKNRKENVDLRSFVRVLRQYGSVAFQQPRQVSR</sequence>
<proteinExistence type="predicted"/>
<reference evidence="2 3" key="1">
    <citation type="journal article" date="2013" name="Genome Biol.">
        <title>Genome of Acanthamoeba castellanii highlights extensive lateral gene transfer and early evolution of tyrosine kinase signaling.</title>
        <authorList>
            <person name="Clarke M."/>
            <person name="Lohan A.J."/>
            <person name="Liu B."/>
            <person name="Lagkouvardos I."/>
            <person name="Roy S."/>
            <person name="Zafar N."/>
            <person name="Bertelli C."/>
            <person name="Schilde C."/>
            <person name="Kianianmomeni A."/>
            <person name="Burglin T.R."/>
            <person name="Frech C."/>
            <person name="Turcotte B."/>
            <person name="Kopec K.O."/>
            <person name="Synnott J.M."/>
            <person name="Choo C."/>
            <person name="Paponov I."/>
            <person name="Finkler A."/>
            <person name="Soon Heng Tan C."/>
            <person name="Hutchins A.P."/>
            <person name="Weinmeier T."/>
            <person name="Rattei T."/>
            <person name="Chu J.S."/>
            <person name="Gimenez G."/>
            <person name="Irimia M."/>
            <person name="Rigden D.J."/>
            <person name="Fitzpatrick D.A."/>
            <person name="Lorenzo-Morales J."/>
            <person name="Bateman A."/>
            <person name="Chiu C.H."/>
            <person name="Tang P."/>
            <person name="Hegemann P."/>
            <person name="Fromm H."/>
            <person name="Raoult D."/>
            <person name="Greub G."/>
            <person name="Miranda-Saavedra D."/>
            <person name="Chen N."/>
            <person name="Nash P."/>
            <person name="Ginger M.L."/>
            <person name="Horn M."/>
            <person name="Schaap P."/>
            <person name="Caler L."/>
            <person name="Loftus B."/>
        </authorList>
    </citation>
    <scope>NUCLEOTIDE SEQUENCE [LARGE SCALE GENOMIC DNA]</scope>
    <source>
        <strain evidence="2 3">Neff</strain>
    </source>
</reference>
<dbReference type="GeneID" id="14912248"/>
<dbReference type="KEGG" id="acan:ACA1_363410"/>